<feature type="compositionally biased region" description="Acidic residues" evidence="1">
    <location>
        <begin position="391"/>
        <end position="401"/>
    </location>
</feature>
<reference evidence="2" key="1">
    <citation type="submission" date="2020-04" db="EMBL/GenBank/DDBJ databases">
        <title>Draft genome resource of the tomato pathogen Pseudocercospora fuligena.</title>
        <authorList>
            <person name="Zaccaron A."/>
        </authorList>
    </citation>
    <scope>NUCLEOTIDE SEQUENCE</scope>
    <source>
        <strain evidence="2">PF001</strain>
    </source>
</reference>
<dbReference type="Proteomes" id="UP000660729">
    <property type="component" value="Unassembled WGS sequence"/>
</dbReference>
<dbReference type="EMBL" id="JABCIY010000150">
    <property type="protein sequence ID" value="KAF7192206.1"/>
    <property type="molecule type" value="Genomic_DNA"/>
</dbReference>
<organism evidence="2 3">
    <name type="scientific">Pseudocercospora fuligena</name>
    <dbReference type="NCBI Taxonomy" id="685502"/>
    <lineage>
        <taxon>Eukaryota</taxon>
        <taxon>Fungi</taxon>
        <taxon>Dikarya</taxon>
        <taxon>Ascomycota</taxon>
        <taxon>Pezizomycotina</taxon>
        <taxon>Dothideomycetes</taxon>
        <taxon>Dothideomycetidae</taxon>
        <taxon>Mycosphaerellales</taxon>
        <taxon>Mycosphaerellaceae</taxon>
        <taxon>Pseudocercospora</taxon>
    </lineage>
</organism>
<dbReference type="OrthoDB" id="3648637at2759"/>
<protein>
    <submittedName>
        <fullName evidence="2">Uncharacterized protein</fullName>
    </submittedName>
</protein>
<gene>
    <name evidence="2" type="ORF">HII31_06592</name>
</gene>
<name>A0A8H6RJJ1_9PEZI</name>
<keyword evidence="3" id="KW-1185">Reference proteome</keyword>
<comment type="caution">
    <text evidence="2">The sequence shown here is derived from an EMBL/GenBank/DDBJ whole genome shotgun (WGS) entry which is preliminary data.</text>
</comment>
<sequence length="530" mass="61434">MTDTREPGLRCPYFCCSNFNTQRGPRPDYKVDLKNRVHPIFHPTKLAGIYQIYDDADDRILIDQSLQLASQFMSMDTLYRHILTMAKGTAYFVSDDDNTIGKKVTRAHLKDERYEVSGIFVFPKPAHEIMDDRLRKQANAVIRDLAEMIDFEFLPPDSDGATGVCHSLEGPLPKHLHRKFPLGCRSLIVINSDVLENIRISESECHNHQSYKRSAQFDFAEVLCHETGHALLNAVYGDRWVEPCNGSAWASEGGYDLIAAIFGGTFYDTRWLIVPEGPHSRPVLEAPDSRCIMSWPSSTLVCQILCNGARIEVLDRPERFQEIFRLPDDFVANLFHENYWSLHHQHRRDRTLRPPDLARWIVALDKDVVDELHEKHFNDDENSELVQKDGENDDENGADSDDDLTTWLDLRLIDHDDDHLSDEAANRLWEVIRRQWTNRFSADPLDIMATILWPWNVAEVESMTSSDPDAAAFAFIDFYGRDDYSDSIKWHWWLTTHPMNGLEHRGMSMWRRLWQFCLRVKRKVLTALTE</sequence>
<accession>A0A8H6RJJ1</accession>
<evidence type="ECO:0000256" key="1">
    <source>
        <dbReference type="SAM" id="MobiDB-lite"/>
    </source>
</evidence>
<dbReference type="AlphaFoldDB" id="A0A8H6RJJ1"/>
<evidence type="ECO:0000313" key="2">
    <source>
        <dbReference type="EMBL" id="KAF7192206.1"/>
    </source>
</evidence>
<proteinExistence type="predicted"/>
<feature type="region of interest" description="Disordered" evidence="1">
    <location>
        <begin position="379"/>
        <end position="401"/>
    </location>
</feature>
<evidence type="ECO:0000313" key="3">
    <source>
        <dbReference type="Proteomes" id="UP000660729"/>
    </source>
</evidence>